<feature type="transmembrane region" description="Helical" evidence="7">
    <location>
        <begin position="192"/>
        <end position="213"/>
    </location>
</feature>
<keyword evidence="3" id="KW-0479">Metal-binding</keyword>
<keyword evidence="7" id="KW-1133">Transmembrane helix</keyword>
<evidence type="ECO:0000313" key="9">
    <source>
        <dbReference type="Proteomes" id="UP000184330"/>
    </source>
</evidence>
<protein>
    <recommendedName>
        <fullName evidence="10">Cytochrome P450</fullName>
    </recommendedName>
</protein>
<keyword evidence="7" id="KW-0812">Transmembrane</keyword>
<dbReference type="AlphaFoldDB" id="A0A1L7XTZ2"/>
<dbReference type="GO" id="GO:0020037">
    <property type="term" value="F:heme binding"/>
    <property type="evidence" value="ECO:0007669"/>
    <property type="project" value="InterPro"/>
</dbReference>
<evidence type="ECO:0000313" key="8">
    <source>
        <dbReference type="EMBL" id="CZR68489.1"/>
    </source>
</evidence>
<name>A0A1L7XTZ2_9HELO</name>
<evidence type="ECO:0000256" key="4">
    <source>
        <dbReference type="ARBA" id="ARBA00023002"/>
    </source>
</evidence>
<dbReference type="InterPro" id="IPR050121">
    <property type="entry name" value="Cytochrome_P450_monoxygenase"/>
</dbReference>
<dbReference type="STRING" id="576137.A0A1L7XTZ2"/>
<dbReference type="GO" id="GO:0004497">
    <property type="term" value="F:monooxygenase activity"/>
    <property type="evidence" value="ECO:0007669"/>
    <property type="project" value="UniProtKB-KW"/>
</dbReference>
<dbReference type="OrthoDB" id="3945418at2759"/>
<keyword evidence="7" id="KW-0472">Membrane</keyword>
<dbReference type="Pfam" id="PF00067">
    <property type="entry name" value="p450"/>
    <property type="match status" value="1"/>
</dbReference>
<comment type="similarity">
    <text evidence="2">Belongs to the cytochrome P450 family.</text>
</comment>
<dbReference type="PANTHER" id="PTHR24305:SF157">
    <property type="entry name" value="N-ACETYLTRYPTOPHAN 6-HYDROXYLASE IVOC-RELATED"/>
    <property type="match status" value="1"/>
</dbReference>
<dbReference type="InterPro" id="IPR036396">
    <property type="entry name" value="Cyt_P450_sf"/>
</dbReference>
<sequence length="318" mass="36223">MRPRLLDIEETRHDLHKMRRAALNPIFSMASVRRLQPVIQERVYLLLERLKGFRETDEVLMASWAFAAFTNDIVMMYCFGPCDKRLEAEDFDPSYRDAPFFGSTAGSFLKHAPWVNNLMQALPNSIAEMLHPATASFVAQKRAVLTQIKDIQAGINDAHKDNTHPTIFNSILDSNLPEHEKRDIRLSDDAHVLTMAGTLTIAWVLEVVMFWLIKQPETLRKLKEELTTVIPDPSMIGTIPLPVLEQLPYLNAIMKEGFRLTYGVSCRLARLDLDNEIVFMNGGKRYTIPPNTPIGMTSVQIHHNPAIFPNSKLFSPER</sequence>
<proteinExistence type="inferred from homology"/>
<evidence type="ECO:0000256" key="1">
    <source>
        <dbReference type="ARBA" id="ARBA00001971"/>
    </source>
</evidence>
<evidence type="ECO:0000256" key="7">
    <source>
        <dbReference type="SAM" id="Phobius"/>
    </source>
</evidence>
<accession>A0A1L7XTZ2</accession>
<dbReference type="PANTHER" id="PTHR24305">
    <property type="entry name" value="CYTOCHROME P450"/>
    <property type="match status" value="1"/>
</dbReference>
<keyword evidence="9" id="KW-1185">Reference proteome</keyword>
<keyword evidence="6" id="KW-0503">Monooxygenase</keyword>
<dbReference type="Proteomes" id="UP000184330">
    <property type="component" value="Unassembled WGS sequence"/>
</dbReference>
<evidence type="ECO:0008006" key="10">
    <source>
        <dbReference type="Google" id="ProtNLM"/>
    </source>
</evidence>
<evidence type="ECO:0000256" key="6">
    <source>
        <dbReference type="ARBA" id="ARBA00023033"/>
    </source>
</evidence>
<keyword evidence="5" id="KW-0408">Iron</keyword>
<keyword evidence="4" id="KW-0560">Oxidoreductase</keyword>
<gene>
    <name evidence="8" type="ORF">PAC_18388</name>
</gene>
<evidence type="ECO:0000256" key="5">
    <source>
        <dbReference type="ARBA" id="ARBA00023004"/>
    </source>
</evidence>
<dbReference type="EMBL" id="FJOG01000056">
    <property type="protein sequence ID" value="CZR68489.1"/>
    <property type="molecule type" value="Genomic_DNA"/>
</dbReference>
<comment type="cofactor">
    <cofactor evidence="1">
        <name>heme</name>
        <dbReference type="ChEBI" id="CHEBI:30413"/>
    </cofactor>
</comment>
<dbReference type="CDD" id="cd11062">
    <property type="entry name" value="CYP58-like"/>
    <property type="match status" value="1"/>
</dbReference>
<dbReference type="InterPro" id="IPR001128">
    <property type="entry name" value="Cyt_P450"/>
</dbReference>
<organism evidence="8 9">
    <name type="scientific">Phialocephala subalpina</name>
    <dbReference type="NCBI Taxonomy" id="576137"/>
    <lineage>
        <taxon>Eukaryota</taxon>
        <taxon>Fungi</taxon>
        <taxon>Dikarya</taxon>
        <taxon>Ascomycota</taxon>
        <taxon>Pezizomycotina</taxon>
        <taxon>Leotiomycetes</taxon>
        <taxon>Helotiales</taxon>
        <taxon>Mollisiaceae</taxon>
        <taxon>Phialocephala</taxon>
        <taxon>Phialocephala fortinii species complex</taxon>
    </lineage>
</organism>
<dbReference type="SUPFAM" id="SSF48264">
    <property type="entry name" value="Cytochrome P450"/>
    <property type="match status" value="1"/>
</dbReference>
<reference evidence="8 9" key="1">
    <citation type="submission" date="2016-03" db="EMBL/GenBank/DDBJ databases">
        <authorList>
            <person name="Ploux O."/>
        </authorList>
    </citation>
    <scope>NUCLEOTIDE SEQUENCE [LARGE SCALE GENOMIC DNA]</scope>
    <source>
        <strain evidence="8 9">UAMH 11012</strain>
    </source>
</reference>
<evidence type="ECO:0000256" key="3">
    <source>
        <dbReference type="ARBA" id="ARBA00022723"/>
    </source>
</evidence>
<evidence type="ECO:0000256" key="2">
    <source>
        <dbReference type="ARBA" id="ARBA00010617"/>
    </source>
</evidence>
<dbReference type="GO" id="GO:0016705">
    <property type="term" value="F:oxidoreductase activity, acting on paired donors, with incorporation or reduction of molecular oxygen"/>
    <property type="evidence" value="ECO:0007669"/>
    <property type="project" value="InterPro"/>
</dbReference>
<dbReference type="Gene3D" id="1.10.630.10">
    <property type="entry name" value="Cytochrome P450"/>
    <property type="match status" value="1"/>
</dbReference>
<dbReference type="GO" id="GO:0005506">
    <property type="term" value="F:iron ion binding"/>
    <property type="evidence" value="ECO:0007669"/>
    <property type="project" value="InterPro"/>
</dbReference>